<keyword evidence="7" id="KW-0472">Membrane</keyword>
<reference evidence="9 10" key="1">
    <citation type="submission" date="2020-09" db="EMBL/GenBank/DDBJ databases">
        <title>Roseomonas.</title>
        <authorList>
            <person name="Zhu W."/>
        </authorList>
    </citation>
    <scope>NUCLEOTIDE SEQUENCE [LARGE SCALE GENOMIC DNA]</scope>
    <source>
        <strain evidence="9 10">573</strain>
    </source>
</reference>
<dbReference type="SUPFAM" id="SSF52540">
    <property type="entry name" value="P-loop containing nucleoside triphosphate hydrolases"/>
    <property type="match status" value="1"/>
</dbReference>
<dbReference type="Pfam" id="PF08352">
    <property type="entry name" value="oligo_HPY"/>
    <property type="match status" value="1"/>
</dbReference>
<evidence type="ECO:0000259" key="8">
    <source>
        <dbReference type="PROSITE" id="PS50893"/>
    </source>
</evidence>
<evidence type="ECO:0000313" key="10">
    <source>
        <dbReference type="Proteomes" id="UP001518989"/>
    </source>
</evidence>
<evidence type="ECO:0000256" key="5">
    <source>
        <dbReference type="ARBA" id="ARBA00022741"/>
    </source>
</evidence>
<evidence type="ECO:0000256" key="2">
    <source>
        <dbReference type="ARBA" id="ARBA00005417"/>
    </source>
</evidence>
<evidence type="ECO:0000313" key="9">
    <source>
        <dbReference type="EMBL" id="MBO1078451.1"/>
    </source>
</evidence>
<gene>
    <name evidence="9" type="ORF">IAI61_05370</name>
</gene>
<keyword evidence="4" id="KW-1003">Cell membrane</keyword>
<organism evidence="9 10">
    <name type="scientific">Roseomonas haemaphysalidis</name>
    <dbReference type="NCBI Taxonomy" id="2768162"/>
    <lineage>
        <taxon>Bacteria</taxon>
        <taxon>Pseudomonadati</taxon>
        <taxon>Pseudomonadota</taxon>
        <taxon>Alphaproteobacteria</taxon>
        <taxon>Acetobacterales</taxon>
        <taxon>Roseomonadaceae</taxon>
        <taxon>Roseomonas</taxon>
    </lineage>
</organism>
<dbReference type="PANTHER" id="PTHR43297:SF2">
    <property type="entry name" value="DIPEPTIDE TRANSPORT ATP-BINDING PROTEIN DPPD"/>
    <property type="match status" value="1"/>
</dbReference>
<dbReference type="InterPro" id="IPR003593">
    <property type="entry name" value="AAA+_ATPase"/>
</dbReference>
<keyword evidence="5" id="KW-0547">Nucleotide-binding</keyword>
<proteinExistence type="inferred from homology"/>
<dbReference type="RefSeq" id="WP_207415874.1">
    <property type="nucleotide sequence ID" value="NZ_CP061178.1"/>
</dbReference>
<sequence length="333" mass="35422">MAAAARVTAPLLSLSGLTVRIGAATPVAGIDLRVDAGEVLGIVGESGSGKSLSLRAILRLLPAAAEVSGQVSWQGRDLLAMPQEQLRRIRGREIAMIFQEPMTALNPVLPIGLQITESLRVHLDLRGAAARRRAVELMEQVGIPDSRRRLDNYPHEFSGGMRQRVMIAIALAAGPKLLLADEPTTALDVTIQDQILRLLLRLKDELGMALVLVTHDLGVVAGTCDRVAVLYAGQVMESGPTASLFTRPAHAYTLGLLRSLPDAARARQRLEGIPGLPPDPLALPPGCRFSPRCAFVQPACRVAPPPLLAVGAGHASACLRAEVVRQQTLEHAA</sequence>
<protein>
    <submittedName>
        <fullName evidence="9">ABC transporter ATP-binding protein</fullName>
    </submittedName>
</protein>
<keyword evidence="10" id="KW-1185">Reference proteome</keyword>
<dbReference type="InterPro" id="IPR013563">
    <property type="entry name" value="Oligopep_ABC_C"/>
</dbReference>
<evidence type="ECO:0000256" key="1">
    <source>
        <dbReference type="ARBA" id="ARBA00004417"/>
    </source>
</evidence>
<dbReference type="InterPro" id="IPR027417">
    <property type="entry name" value="P-loop_NTPase"/>
</dbReference>
<comment type="subcellular location">
    <subcellularLocation>
        <location evidence="1">Cell inner membrane</location>
        <topology evidence="1">Peripheral membrane protein</topology>
    </subcellularLocation>
</comment>
<dbReference type="CDD" id="cd03257">
    <property type="entry name" value="ABC_NikE_OppD_transporters"/>
    <property type="match status" value="1"/>
</dbReference>
<dbReference type="NCBIfam" id="TIGR01727">
    <property type="entry name" value="oligo_HPY"/>
    <property type="match status" value="1"/>
</dbReference>
<evidence type="ECO:0000256" key="4">
    <source>
        <dbReference type="ARBA" id="ARBA00022475"/>
    </source>
</evidence>
<dbReference type="InterPro" id="IPR003439">
    <property type="entry name" value="ABC_transporter-like_ATP-bd"/>
</dbReference>
<dbReference type="Pfam" id="PF00005">
    <property type="entry name" value="ABC_tran"/>
    <property type="match status" value="1"/>
</dbReference>
<keyword evidence="6 9" id="KW-0067">ATP-binding</keyword>
<dbReference type="PROSITE" id="PS00211">
    <property type="entry name" value="ABC_TRANSPORTER_1"/>
    <property type="match status" value="1"/>
</dbReference>
<keyword evidence="3" id="KW-0813">Transport</keyword>
<feature type="domain" description="ABC transporter" evidence="8">
    <location>
        <begin position="12"/>
        <end position="257"/>
    </location>
</feature>
<dbReference type="PROSITE" id="PS50893">
    <property type="entry name" value="ABC_TRANSPORTER_2"/>
    <property type="match status" value="1"/>
</dbReference>
<accession>A0ABS3KLV5</accession>
<comment type="similarity">
    <text evidence="2">Belongs to the ABC transporter superfamily.</text>
</comment>
<dbReference type="Proteomes" id="UP001518989">
    <property type="component" value="Unassembled WGS sequence"/>
</dbReference>
<comment type="caution">
    <text evidence="9">The sequence shown here is derived from an EMBL/GenBank/DDBJ whole genome shotgun (WGS) entry which is preliminary data.</text>
</comment>
<dbReference type="Gene3D" id="3.40.50.300">
    <property type="entry name" value="P-loop containing nucleotide triphosphate hydrolases"/>
    <property type="match status" value="1"/>
</dbReference>
<name>A0ABS3KLV5_9PROT</name>
<evidence type="ECO:0000256" key="6">
    <source>
        <dbReference type="ARBA" id="ARBA00022840"/>
    </source>
</evidence>
<dbReference type="EMBL" id="JACTNG010000002">
    <property type="protein sequence ID" value="MBO1078451.1"/>
    <property type="molecule type" value="Genomic_DNA"/>
</dbReference>
<dbReference type="InterPro" id="IPR050388">
    <property type="entry name" value="ABC_Ni/Peptide_Import"/>
</dbReference>
<evidence type="ECO:0000256" key="3">
    <source>
        <dbReference type="ARBA" id="ARBA00022448"/>
    </source>
</evidence>
<dbReference type="GO" id="GO:0005524">
    <property type="term" value="F:ATP binding"/>
    <property type="evidence" value="ECO:0007669"/>
    <property type="project" value="UniProtKB-KW"/>
</dbReference>
<dbReference type="SMART" id="SM00382">
    <property type="entry name" value="AAA"/>
    <property type="match status" value="1"/>
</dbReference>
<dbReference type="PANTHER" id="PTHR43297">
    <property type="entry name" value="OLIGOPEPTIDE TRANSPORT ATP-BINDING PROTEIN APPD"/>
    <property type="match status" value="1"/>
</dbReference>
<evidence type="ECO:0000256" key="7">
    <source>
        <dbReference type="ARBA" id="ARBA00023136"/>
    </source>
</evidence>
<dbReference type="InterPro" id="IPR017871">
    <property type="entry name" value="ABC_transporter-like_CS"/>
</dbReference>